<feature type="compositionally biased region" description="Low complexity" evidence="1">
    <location>
        <begin position="27"/>
        <end position="38"/>
    </location>
</feature>
<evidence type="ECO:0000259" key="2">
    <source>
        <dbReference type="PROSITE" id="PS50828"/>
    </source>
</evidence>
<evidence type="ECO:0000256" key="1">
    <source>
        <dbReference type="SAM" id="MobiDB-lite"/>
    </source>
</evidence>
<dbReference type="PANTHER" id="PTHR35562:SF2">
    <property type="entry name" value="DNA ENDONUCLEASE SMRA-RELATED"/>
    <property type="match status" value="1"/>
</dbReference>
<feature type="compositionally biased region" description="Pro residues" evidence="1">
    <location>
        <begin position="39"/>
        <end position="70"/>
    </location>
</feature>
<keyword evidence="4" id="KW-1185">Reference proteome</keyword>
<organism evidence="3 4">
    <name type="scientific">Sandarakinorhabdus fusca</name>
    <dbReference type="NCBI Taxonomy" id="1439888"/>
    <lineage>
        <taxon>Bacteria</taxon>
        <taxon>Pseudomonadati</taxon>
        <taxon>Pseudomonadota</taxon>
        <taxon>Alphaproteobacteria</taxon>
        <taxon>Sphingomonadales</taxon>
        <taxon>Sphingosinicellaceae</taxon>
        <taxon>Sandarakinorhabdus</taxon>
    </lineage>
</organism>
<dbReference type="PANTHER" id="PTHR35562">
    <property type="entry name" value="DNA ENDONUCLEASE SMRA-RELATED"/>
    <property type="match status" value="1"/>
</dbReference>
<accession>A0A7C9KYD2</accession>
<gene>
    <name evidence="3" type="ORF">F3168_13675</name>
</gene>
<dbReference type="InterPro" id="IPR036063">
    <property type="entry name" value="Smr_dom_sf"/>
</dbReference>
<feature type="region of interest" description="Disordered" evidence="1">
    <location>
        <begin position="27"/>
        <end position="79"/>
    </location>
</feature>
<protein>
    <submittedName>
        <fullName evidence="3">DNA mismatch repair protein MutS</fullName>
    </submittedName>
</protein>
<proteinExistence type="predicted"/>
<dbReference type="OrthoDB" id="7165597at2"/>
<comment type="caution">
    <text evidence="3">The sequence shown here is derived from an EMBL/GenBank/DDBJ whole genome shotgun (WGS) entry which is preliminary data.</text>
</comment>
<dbReference type="EMBL" id="WIOL01000006">
    <property type="protein sequence ID" value="MQT18302.1"/>
    <property type="molecule type" value="Genomic_DNA"/>
</dbReference>
<evidence type="ECO:0000313" key="3">
    <source>
        <dbReference type="EMBL" id="MQT18302.1"/>
    </source>
</evidence>
<dbReference type="RefSeq" id="WP_152578779.1">
    <property type="nucleotide sequence ID" value="NZ_JAATJI010000001.1"/>
</dbReference>
<name>A0A7C9KYD2_9SPHN</name>
<dbReference type="Pfam" id="PF01713">
    <property type="entry name" value="Smr"/>
    <property type="match status" value="1"/>
</dbReference>
<dbReference type="SMART" id="SM00463">
    <property type="entry name" value="SMR"/>
    <property type="match status" value="1"/>
</dbReference>
<dbReference type="PROSITE" id="PS50828">
    <property type="entry name" value="SMR"/>
    <property type="match status" value="1"/>
</dbReference>
<reference evidence="3 4" key="1">
    <citation type="submission" date="2019-09" db="EMBL/GenBank/DDBJ databases">
        <title>Polymorphobacter sp. isolated from a lake in China.</title>
        <authorList>
            <person name="Liu Z."/>
        </authorList>
    </citation>
    <scope>NUCLEOTIDE SEQUENCE [LARGE SCALE GENOMIC DNA]</scope>
    <source>
        <strain evidence="3 4">D40P</strain>
    </source>
</reference>
<dbReference type="Gene3D" id="3.30.1370.110">
    <property type="match status" value="1"/>
</dbReference>
<dbReference type="Proteomes" id="UP000481327">
    <property type="component" value="Unassembled WGS sequence"/>
</dbReference>
<evidence type="ECO:0000313" key="4">
    <source>
        <dbReference type="Proteomes" id="UP000481327"/>
    </source>
</evidence>
<dbReference type="SUPFAM" id="SSF160443">
    <property type="entry name" value="SMR domain-like"/>
    <property type="match status" value="1"/>
</dbReference>
<dbReference type="AlphaFoldDB" id="A0A7C9KYD2"/>
<feature type="domain" description="Smr" evidence="2">
    <location>
        <begin position="94"/>
        <end position="176"/>
    </location>
</feature>
<sequence length="184" mass="19433">MSRRLTANEIALWKRVAATVRPLPGSAVARAAPAAAPQSPLPPPPRPLPKPRAAPVPPPPPPARRPPPPVTSATLDGSWDQRLRRGQVIPDRVIDLHGYTLADAHGVLAMALDDAVADGARVLLVITGKGRGDRPSRIKAELADWLGGGAFRSRIAALRPAHPRHGGGGAHYLILRRTPPSHLG</sequence>
<dbReference type="InterPro" id="IPR002625">
    <property type="entry name" value="Smr_dom"/>
</dbReference>